<evidence type="ECO:0000313" key="3">
    <source>
        <dbReference type="WBParaSite" id="nRc.2.0.1.t24865-RA"/>
    </source>
</evidence>
<dbReference type="AlphaFoldDB" id="A0A915JEB6"/>
<name>A0A915JEB6_ROMCU</name>
<dbReference type="Proteomes" id="UP000887565">
    <property type="component" value="Unplaced"/>
</dbReference>
<evidence type="ECO:0000313" key="2">
    <source>
        <dbReference type="Proteomes" id="UP000887565"/>
    </source>
</evidence>
<feature type="region of interest" description="Disordered" evidence="1">
    <location>
        <begin position="1"/>
        <end position="30"/>
    </location>
</feature>
<accession>A0A915JEB6</accession>
<keyword evidence="2" id="KW-1185">Reference proteome</keyword>
<reference evidence="3" key="1">
    <citation type="submission" date="2022-11" db="UniProtKB">
        <authorList>
            <consortium name="WormBaseParasite"/>
        </authorList>
    </citation>
    <scope>IDENTIFICATION</scope>
</reference>
<dbReference type="WBParaSite" id="nRc.2.0.1.t24865-RA">
    <property type="protein sequence ID" value="nRc.2.0.1.t24865-RA"/>
    <property type="gene ID" value="nRc.2.0.1.g24865"/>
</dbReference>
<organism evidence="2 3">
    <name type="scientific">Romanomermis culicivorax</name>
    <name type="common">Nematode worm</name>
    <dbReference type="NCBI Taxonomy" id="13658"/>
    <lineage>
        <taxon>Eukaryota</taxon>
        <taxon>Metazoa</taxon>
        <taxon>Ecdysozoa</taxon>
        <taxon>Nematoda</taxon>
        <taxon>Enoplea</taxon>
        <taxon>Dorylaimia</taxon>
        <taxon>Mermithida</taxon>
        <taxon>Mermithoidea</taxon>
        <taxon>Mermithidae</taxon>
        <taxon>Romanomermis</taxon>
    </lineage>
</organism>
<evidence type="ECO:0000256" key="1">
    <source>
        <dbReference type="SAM" id="MobiDB-lite"/>
    </source>
</evidence>
<sequence>MFKTKPNGEGHADKQTLPISTTNTRKKKRISIREMPDAEKNQSMINYGPGRICLGFLGGAGAVPPLANVQ</sequence>
<feature type="compositionally biased region" description="Basic and acidic residues" evidence="1">
    <location>
        <begin position="1"/>
        <end position="14"/>
    </location>
</feature>
<proteinExistence type="predicted"/>
<protein>
    <submittedName>
        <fullName evidence="3">Uncharacterized protein</fullName>
    </submittedName>
</protein>